<dbReference type="EMBL" id="FPBD01000006">
    <property type="protein sequence ID" value="SFU00818.1"/>
    <property type="molecule type" value="Genomic_DNA"/>
</dbReference>
<proteinExistence type="predicted"/>
<accession>A0A1I7CN74</accession>
<evidence type="ECO:0000313" key="1">
    <source>
        <dbReference type="EMBL" id="SFU00818.1"/>
    </source>
</evidence>
<organism evidence="1 2">
    <name type="scientific">Pseudovibrio denitrificans</name>
    <dbReference type="NCBI Taxonomy" id="258256"/>
    <lineage>
        <taxon>Bacteria</taxon>
        <taxon>Pseudomonadati</taxon>
        <taxon>Pseudomonadota</taxon>
        <taxon>Alphaproteobacteria</taxon>
        <taxon>Hyphomicrobiales</taxon>
        <taxon>Stappiaceae</taxon>
        <taxon>Pseudovibrio</taxon>
    </lineage>
</organism>
<reference evidence="2" key="1">
    <citation type="submission" date="2016-10" db="EMBL/GenBank/DDBJ databases">
        <authorList>
            <person name="Varghese N."/>
            <person name="Submissions S."/>
        </authorList>
    </citation>
    <scope>NUCLEOTIDE SEQUENCE [LARGE SCALE GENOMIC DNA]</scope>
    <source>
        <strain evidence="2">DSM 17465</strain>
    </source>
</reference>
<dbReference type="RefSeq" id="WP_054784280.1">
    <property type="nucleotide sequence ID" value="NZ_FPBD01000006.1"/>
</dbReference>
<gene>
    <name evidence="1" type="ORF">SAMN05444141_106171</name>
</gene>
<sequence>MIKALRLNAADNVATLLEDAGKGETVLVISEQNESLGELELLQAIPFGNKVALRPMKPEDHLIKGGVAVGKAIKPVPQGQLAHVQNIRSLNLDIPEVMINEIIAQMGIEVD</sequence>
<protein>
    <submittedName>
        <fullName evidence="1">Altronate dehydratase small subunit</fullName>
    </submittedName>
</protein>
<keyword evidence="2" id="KW-1185">Reference proteome</keyword>
<dbReference type="Gene3D" id="2.30.130.110">
    <property type="match status" value="1"/>
</dbReference>
<name>A0A1I7CN74_9HYPH</name>
<dbReference type="AlphaFoldDB" id="A0A1I7CN74"/>
<evidence type="ECO:0000313" key="2">
    <source>
        <dbReference type="Proteomes" id="UP000183371"/>
    </source>
</evidence>
<dbReference type="Proteomes" id="UP000183371">
    <property type="component" value="Unassembled WGS sequence"/>
</dbReference>